<dbReference type="Pfam" id="PF25273">
    <property type="entry name" value="DUF7869"/>
    <property type="match status" value="1"/>
</dbReference>
<dbReference type="InParanoid" id="A0A7M7NZN0"/>
<evidence type="ECO:0000259" key="1">
    <source>
        <dbReference type="Pfam" id="PF25273"/>
    </source>
</evidence>
<accession>A0A7M7NZN0</accession>
<evidence type="ECO:0000313" key="2">
    <source>
        <dbReference type="EnsemblMetazoa" id="XP_030842965"/>
    </source>
</evidence>
<dbReference type="KEGG" id="spu:105442032"/>
<dbReference type="PANTHER" id="PTHR10773">
    <property type="entry name" value="DNA-DIRECTED RNA POLYMERASES I, II, AND III SUBUNIT RPABC2"/>
    <property type="match status" value="1"/>
</dbReference>
<reference evidence="2" key="2">
    <citation type="submission" date="2021-01" db="UniProtKB">
        <authorList>
            <consortium name="EnsemblMetazoa"/>
        </authorList>
    </citation>
    <scope>IDENTIFICATION</scope>
</reference>
<dbReference type="Proteomes" id="UP000007110">
    <property type="component" value="Unassembled WGS sequence"/>
</dbReference>
<dbReference type="AlphaFoldDB" id="A0A7M7NZN0"/>
<dbReference type="GeneID" id="105442032"/>
<protein>
    <recommendedName>
        <fullName evidence="1">DUF7869 domain-containing protein</fullName>
    </recommendedName>
</protein>
<proteinExistence type="predicted"/>
<name>A0A7M7NZN0_STRPU</name>
<dbReference type="OrthoDB" id="6593594at2759"/>
<reference evidence="3" key="1">
    <citation type="submission" date="2015-02" db="EMBL/GenBank/DDBJ databases">
        <title>Genome sequencing for Strongylocentrotus purpuratus.</title>
        <authorList>
            <person name="Murali S."/>
            <person name="Liu Y."/>
            <person name="Vee V."/>
            <person name="English A."/>
            <person name="Wang M."/>
            <person name="Skinner E."/>
            <person name="Han Y."/>
            <person name="Muzny D.M."/>
            <person name="Worley K.C."/>
            <person name="Gibbs R.A."/>
        </authorList>
    </citation>
    <scope>NUCLEOTIDE SEQUENCE</scope>
</reference>
<dbReference type="EnsemblMetazoa" id="XM_030987105">
    <property type="protein sequence ID" value="XP_030842965"/>
    <property type="gene ID" value="LOC105442032"/>
</dbReference>
<dbReference type="PANTHER" id="PTHR10773:SF19">
    <property type="match status" value="1"/>
</dbReference>
<dbReference type="RefSeq" id="XP_030842965.1">
    <property type="nucleotide sequence ID" value="XM_030987105.1"/>
</dbReference>
<sequence>MEQTTELLVQWKKDGSKNVVVYGDIQCPCIPIKGTKVFMPWKGRRWEGVVLAVDDESEESDDDSIPLAQLIIKDRVPLPDQPRLDVGDVGVTMTVMPWKGNRWEGVVLAVDDESEESDDDSTPLAQLIIKDHVPLPDQPRLDVGDVGVTMTDRVPLPDQPRLDVGDVGVTMTDRVPLPDQPRLDVGDVGVTMTDRVPLPDQPRLDVGDVGVTMTDRVPLPDQPRLDVGDVGVTMTDRVPLPDQPRLDVGDVGVTMTDVPHEVQMCEHFTCLHEVFSTCSQCLVFLCEHHFKEDDPCANHNNYAHLLQIPERLSEDHPVIDTVLELMMDVPLAIEVQETVDIVPERVASAYHTINAEVEPDLHRDIGERPEQCENKKARKRFADPNSWQQNVQRKNRNLGQAYTSRDGKQREVREMGPCCPNSCRFKCSESITADAREKIFKDYWATGSYEQQRDFIRQCGSEKKKGKKHGSKEKASRITRIYSLPIDGQRIEVCQFYFINTLAISQKTVRYTLAQKANFAQDKRGHHQPHNKTNEAELDCIRAHIQKFKVVPSHYCRSTTSRQYLPGNLSVNKMYDMYVKETVNPKSLTTYRYVFNSEFNLGFHAPKKDECKKCTAFDNASPNEKEGLKKDQDDHVHNKIKAREEKEKDKQRASKDDSFQSFTFDLQQVLSTPSCNASLLFYKRKLSTYNLTLYNQGNGDGHCFLWSEIDGGRGSCEIGSCLVNHLEGLPDCVDHVTLFSDCCSGQNRNKYVAAALLYVVRTSSLSVIEQKFLESGHTQMEVDSMHSAIETVKKKVPVYHPDQWATIASLARRNKPYHVTQLHHHEFVDLKRLASELLQNTVKDISGDRVYWTRIKHLKFEKQNPHVMQFRYSFEEEMREIRVSSSRKMSNLRLEVLHHDLLKISAVKKADLVSLCDQNVIPLAYQAFYRALPASDDEDLETFPEE</sequence>
<feature type="domain" description="DUF7869" evidence="1">
    <location>
        <begin position="737"/>
        <end position="856"/>
    </location>
</feature>
<dbReference type="InterPro" id="IPR057191">
    <property type="entry name" value="DUF7869"/>
</dbReference>
<keyword evidence="3" id="KW-1185">Reference proteome</keyword>
<evidence type="ECO:0000313" key="3">
    <source>
        <dbReference type="Proteomes" id="UP000007110"/>
    </source>
</evidence>
<organism evidence="2 3">
    <name type="scientific">Strongylocentrotus purpuratus</name>
    <name type="common">Purple sea urchin</name>
    <dbReference type="NCBI Taxonomy" id="7668"/>
    <lineage>
        <taxon>Eukaryota</taxon>
        <taxon>Metazoa</taxon>
        <taxon>Echinodermata</taxon>
        <taxon>Eleutherozoa</taxon>
        <taxon>Echinozoa</taxon>
        <taxon>Echinoidea</taxon>
        <taxon>Euechinoidea</taxon>
        <taxon>Echinacea</taxon>
        <taxon>Camarodonta</taxon>
        <taxon>Echinidea</taxon>
        <taxon>Strongylocentrotidae</taxon>
        <taxon>Strongylocentrotus</taxon>
    </lineage>
</organism>